<accession>A0A8H8QYQ6</accession>
<dbReference type="Proteomes" id="UP000431533">
    <property type="component" value="Unassembled WGS sequence"/>
</dbReference>
<protein>
    <recommendedName>
        <fullName evidence="1">Hemerythrin-like domain-containing protein</fullName>
    </recommendedName>
</protein>
<feature type="domain" description="Hemerythrin-like" evidence="1">
    <location>
        <begin position="54"/>
        <end position="169"/>
    </location>
</feature>
<keyword evidence="3" id="KW-1185">Reference proteome</keyword>
<gene>
    <name evidence="2" type="ORF">LHYA1_G006518</name>
</gene>
<dbReference type="Gene3D" id="1.20.120.520">
    <property type="entry name" value="nmb1532 protein domain like"/>
    <property type="match status" value="1"/>
</dbReference>
<dbReference type="InterPro" id="IPR053206">
    <property type="entry name" value="Dimeric_xanthone_biosynth"/>
</dbReference>
<comment type="caution">
    <text evidence="2">The sequence shown here is derived from an EMBL/GenBank/DDBJ whole genome shotgun (WGS) entry which is preliminary data.</text>
</comment>
<dbReference type="OrthoDB" id="58416at2759"/>
<dbReference type="PANTHER" id="PTHR38048">
    <property type="entry name" value="EXPRESSED PROTEIN"/>
    <property type="match status" value="1"/>
</dbReference>
<dbReference type="AlphaFoldDB" id="A0A8H8QYQ6"/>
<proteinExistence type="predicted"/>
<evidence type="ECO:0000313" key="3">
    <source>
        <dbReference type="Proteomes" id="UP000431533"/>
    </source>
</evidence>
<dbReference type="CDD" id="cd12108">
    <property type="entry name" value="Hr-like"/>
    <property type="match status" value="1"/>
</dbReference>
<organism evidence="2 3">
    <name type="scientific">Lachnellula hyalina</name>
    <dbReference type="NCBI Taxonomy" id="1316788"/>
    <lineage>
        <taxon>Eukaryota</taxon>
        <taxon>Fungi</taxon>
        <taxon>Dikarya</taxon>
        <taxon>Ascomycota</taxon>
        <taxon>Pezizomycotina</taxon>
        <taxon>Leotiomycetes</taxon>
        <taxon>Helotiales</taxon>
        <taxon>Lachnaceae</taxon>
        <taxon>Lachnellula</taxon>
    </lineage>
</organism>
<dbReference type="GeneID" id="41986716"/>
<reference evidence="2 3" key="1">
    <citation type="submission" date="2018-05" db="EMBL/GenBank/DDBJ databases">
        <title>Genome sequencing and assembly of the regulated plant pathogen Lachnellula willkommii and related sister species for the development of diagnostic species identification markers.</title>
        <authorList>
            <person name="Giroux E."/>
            <person name="Bilodeau G."/>
        </authorList>
    </citation>
    <scope>NUCLEOTIDE SEQUENCE [LARGE SCALE GENOMIC DNA]</scope>
    <source>
        <strain evidence="2 3">CBS 185.66</strain>
    </source>
</reference>
<dbReference type="PANTHER" id="PTHR38048:SF2">
    <property type="entry name" value="HEMERYTHRIN-LIKE DOMAIN-CONTAINING PROTEIN"/>
    <property type="match status" value="1"/>
</dbReference>
<evidence type="ECO:0000313" key="2">
    <source>
        <dbReference type="EMBL" id="TVY25233.1"/>
    </source>
</evidence>
<dbReference type="EMBL" id="QGMH01000102">
    <property type="protein sequence ID" value="TVY25233.1"/>
    <property type="molecule type" value="Genomic_DNA"/>
</dbReference>
<dbReference type="RefSeq" id="XP_031004021.1">
    <property type="nucleotide sequence ID" value="XM_031151455.1"/>
</dbReference>
<evidence type="ECO:0000259" key="1">
    <source>
        <dbReference type="Pfam" id="PF01814"/>
    </source>
</evidence>
<dbReference type="InterPro" id="IPR012312">
    <property type="entry name" value="Hemerythrin-like"/>
</dbReference>
<name>A0A8H8QYQ6_9HELO</name>
<dbReference type="Pfam" id="PF01814">
    <property type="entry name" value="Hemerythrin"/>
    <property type="match status" value="1"/>
</dbReference>
<sequence>MTDPNPVQLRQWADAPYPLIETPKHKEGKAEFSSTRIGNTDPYMEAASTMCVVHNSLLRGLNSIYIQGPNILPADYADFIGYSLCWYSVVHEHHTSEEDMFFPQIEEAVGEKGLLDSNVEEHKSFQSGLDEFNNYLSGLVGKESSFNAEHLNSIIALFAPALCNHLAAEIPSLLALSKYGANLPIEDLWSKEGKHTVTAMTKFNALPFFFLNLDVTHEEHLWKDWPPIPGPARWMITHCFTLWHRGYWKFASCDASGVPRPLYAPGPRGG</sequence>